<dbReference type="SMART" id="SM00086">
    <property type="entry name" value="PAC"/>
    <property type="match status" value="1"/>
</dbReference>
<dbReference type="GO" id="GO:0004674">
    <property type="term" value="F:protein serine/threonine kinase activity"/>
    <property type="evidence" value="ECO:0007669"/>
    <property type="project" value="UniProtKB-KW"/>
</dbReference>
<dbReference type="PROSITE" id="PS50011">
    <property type="entry name" value="PROTEIN_KINASE_DOM"/>
    <property type="match status" value="1"/>
</dbReference>
<dbReference type="EC" id="2.7.13.3" evidence="2"/>
<evidence type="ECO:0000256" key="6">
    <source>
        <dbReference type="SAM" id="Phobius"/>
    </source>
</evidence>
<dbReference type="Gene3D" id="1.10.510.10">
    <property type="entry name" value="Transferase(Phosphotransferase) domain 1"/>
    <property type="match status" value="1"/>
</dbReference>
<dbReference type="Pfam" id="PF08447">
    <property type="entry name" value="PAS_3"/>
    <property type="match status" value="1"/>
</dbReference>
<dbReference type="PROSITE" id="PS50109">
    <property type="entry name" value="HIS_KIN"/>
    <property type="match status" value="1"/>
</dbReference>
<dbReference type="InterPro" id="IPR004358">
    <property type="entry name" value="Sig_transdc_His_kin-like_C"/>
</dbReference>
<dbReference type="PROSITE" id="PS00108">
    <property type="entry name" value="PROTEIN_KINASE_ST"/>
    <property type="match status" value="1"/>
</dbReference>
<proteinExistence type="predicted"/>
<keyword evidence="3 10" id="KW-0808">Transferase</keyword>
<dbReference type="Gene3D" id="3.40.50.300">
    <property type="entry name" value="P-loop containing nucleotide triphosphate hydrolases"/>
    <property type="match status" value="1"/>
</dbReference>
<dbReference type="RefSeq" id="WP_006619298.1">
    <property type="nucleotide sequence ID" value="NZ_BIMW01000191.1"/>
</dbReference>
<feature type="domain" description="PAC" evidence="9">
    <location>
        <begin position="1606"/>
        <end position="1658"/>
    </location>
</feature>
<dbReference type="SMART" id="SM00220">
    <property type="entry name" value="S_TKc"/>
    <property type="match status" value="1"/>
</dbReference>
<keyword evidence="10" id="KW-0723">Serine/threonine-protein kinase</keyword>
<dbReference type="Pfam" id="PF01590">
    <property type="entry name" value="GAF"/>
    <property type="match status" value="1"/>
</dbReference>
<organism evidence="10 11">
    <name type="scientific">Limnospira platensis NIES-46</name>
    <dbReference type="NCBI Taxonomy" id="1236695"/>
    <lineage>
        <taxon>Bacteria</taxon>
        <taxon>Bacillati</taxon>
        <taxon>Cyanobacteriota</taxon>
        <taxon>Cyanophyceae</taxon>
        <taxon>Oscillatoriophycideae</taxon>
        <taxon>Oscillatoriales</taxon>
        <taxon>Sirenicapillariaceae</taxon>
        <taxon>Limnospira</taxon>
    </lineage>
</organism>
<feature type="coiled-coil region" evidence="5">
    <location>
        <begin position="1646"/>
        <end position="1683"/>
    </location>
</feature>
<dbReference type="InterPro" id="IPR000014">
    <property type="entry name" value="PAS"/>
</dbReference>
<evidence type="ECO:0000256" key="5">
    <source>
        <dbReference type="SAM" id="Coils"/>
    </source>
</evidence>
<dbReference type="InterPro" id="IPR005467">
    <property type="entry name" value="His_kinase_dom"/>
</dbReference>
<dbReference type="CDD" id="cd00130">
    <property type="entry name" value="PAS"/>
    <property type="match status" value="1"/>
</dbReference>
<dbReference type="EMBL" id="BIMW01000191">
    <property type="protein sequence ID" value="GCE96451.1"/>
    <property type="molecule type" value="Genomic_DNA"/>
</dbReference>
<dbReference type="InterPro" id="IPR000719">
    <property type="entry name" value="Prot_kinase_dom"/>
</dbReference>
<evidence type="ECO:0000256" key="4">
    <source>
        <dbReference type="ARBA" id="ARBA00023012"/>
    </source>
</evidence>
<feature type="domain" description="Histidine kinase" evidence="8">
    <location>
        <begin position="1692"/>
        <end position="1946"/>
    </location>
</feature>
<evidence type="ECO:0000256" key="3">
    <source>
        <dbReference type="ARBA" id="ARBA00022777"/>
    </source>
</evidence>
<dbReference type="InterPro" id="IPR036890">
    <property type="entry name" value="HATPase_C_sf"/>
</dbReference>
<dbReference type="Pfam" id="PF00069">
    <property type="entry name" value="Pkinase"/>
    <property type="match status" value="1"/>
</dbReference>
<evidence type="ECO:0000256" key="2">
    <source>
        <dbReference type="ARBA" id="ARBA00012438"/>
    </source>
</evidence>
<dbReference type="SUPFAM" id="SSF55781">
    <property type="entry name" value="GAF domain-like"/>
    <property type="match status" value="1"/>
</dbReference>
<dbReference type="NCBIfam" id="TIGR00229">
    <property type="entry name" value="sensory_box"/>
    <property type="match status" value="1"/>
</dbReference>
<evidence type="ECO:0000256" key="1">
    <source>
        <dbReference type="ARBA" id="ARBA00000085"/>
    </source>
</evidence>
<dbReference type="Gene3D" id="3.30.200.20">
    <property type="entry name" value="Phosphorylase Kinase, domain 1"/>
    <property type="match status" value="1"/>
</dbReference>
<reference evidence="10 11" key="1">
    <citation type="journal article" date="2019" name="J Genomics">
        <title>The Draft Genome of a Hydrogen-producing Cyanobacterium, Arthrospira platensis NIES-46.</title>
        <authorList>
            <person name="Suzuki S."/>
            <person name="Yamaguchi H."/>
            <person name="Kawachi M."/>
        </authorList>
    </citation>
    <scope>NUCLEOTIDE SEQUENCE [LARGE SCALE GENOMIC DNA]</scope>
    <source>
        <strain evidence="10 11">NIES-46</strain>
    </source>
</reference>
<evidence type="ECO:0000313" key="10">
    <source>
        <dbReference type="EMBL" id="GCE96451.1"/>
    </source>
</evidence>
<keyword evidence="6" id="KW-0472">Membrane</keyword>
<dbReference type="SUPFAM" id="SSF52540">
    <property type="entry name" value="P-loop containing nucleoside triphosphate hydrolases"/>
    <property type="match status" value="1"/>
</dbReference>
<protein>
    <recommendedName>
        <fullName evidence="2">histidine kinase</fullName>
        <ecNumber evidence="2">2.7.13.3</ecNumber>
    </recommendedName>
</protein>
<dbReference type="Gene3D" id="3.30.565.10">
    <property type="entry name" value="Histidine kinase-like ATPase, C-terminal domain"/>
    <property type="match status" value="1"/>
</dbReference>
<dbReference type="InterPro" id="IPR027417">
    <property type="entry name" value="P-loop_NTPase"/>
</dbReference>
<name>A0A5M3TEC7_LIMPL</name>
<dbReference type="Pfam" id="PF02518">
    <property type="entry name" value="HATPase_c"/>
    <property type="match status" value="1"/>
</dbReference>
<dbReference type="Gene3D" id="1.10.287.130">
    <property type="match status" value="1"/>
</dbReference>
<feature type="transmembrane region" description="Helical" evidence="6">
    <location>
        <begin position="929"/>
        <end position="950"/>
    </location>
</feature>
<dbReference type="PRINTS" id="PR00344">
    <property type="entry name" value="BCTRLSENSOR"/>
</dbReference>
<dbReference type="InterPro" id="IPR008271">
    <property type="entry name" value="Ser/Thr_kinase_AS"/>
</dbReference>
<keyword evidence="3 10" id="KW-0418">Kinase</keyword>
<dbReference type="Gene3D" id="3.30.450.20">
    <property type="entry name" value="PAS domain"/>
    <property type="match status" value="1"/>
</dbReference>
<dbReference type="SMART" id="SM00387">
    <property type="entry name" value="HATPase_c"/>
    <property type="match status" value="1"/>
</dbReference>
<keyword evidence="11" id="KW-1185">Reference proteome</keyword>
<dbReference type="SUPFAM" id="SSF55874">
    <property type="entry name" value="ATPase domain of HSP90 chaperone/DNA topoisomerase II/histidine kinase"/>
    <property type="match status" value="1"/>
</dbReference>
<dbReference type="PANTHER" id="PTHR43642:SF1">
    <property type="entry name" value="HYBRID SIGNAL TRANSDUCTION HISTIDINE KINASE G"/>
    <property type="match status" value="1"/>
</dbReference>
<dbReference type="InterPro" id="IPR029016">
    <property type="entry name" value="GAF-like_dom_sf"/>
</dbReference>
<dbReference type="PROSITE" id="PS50113">
    <property type="entry name" value="PAC"/>
    <property type="match status" value="1"/>
</dbReference>
<keyword evidence="6" id="KW-1133">Transmembrane helix</keyword>
<keyword evidence="5" id="KW-0175">Coiled coil</keyword>
<dbReference type="InterPro" id="IPR001610">
    <property type="entry name" value="PAC"/>
</dbReference>
<dbReference type="InterPro" id="IPR011009">
    <property type="entry name" value="Kinase-like_dom_sf"/>
</dbReference>
<evidence type="ECO:0000259" key="9">
    <source>
        <dbReference type="PROSITE" id="PS50113"/>
    </source>
</evidence>
<dbReference type="InterPro" id="IPR035965">
    <property type="entry name" value="PAS-like_dom_sf"/>
</dbReference>
<feature type="transmembrane region" description="Helical" evidence="6">
    <location>
        <begin position="962"/>
        <end position="980"/>
    </location>
</feature>
<gene>
    <name evidence="10" type="ORF">NIES46_45230</name>
</gene>
<dbReference type="CDD" id="cd14014">
    <property type="entry name" value="STKc_PknB_like"/>
    <property type="match status" value="1"/>
</dbReference>
<sequence>MNIIANLPGYQITEELYTGSRTLVYRGIRSSDQQPVVIKILRHEYPNFNELVQFRHQYTIGKNLDFPSIVKPLNLEVYGNSYALIMEDGGGVSLSQYLETSQNKHSKYHYFNLEDVLKIAIQIAETLNYLYQNRVIHKDIKPANILINPDTKQVKLIDFSISSLLPWEAPEVENPNVLEGTLSYISPEQTGRMNRGIDYRSDFYSLGVTCYELLTGKLPFKSSDVMELVHCHLAKQPRPIHEINPNIPIVISEIVSKLMAKNAEDRYQSALGIKYDLEQCLHQLQETGNIESFAIAQQDISDRFMIPEKLYGREAEVQQLLAAFDRVNMNQTEMMLVAGFSGIGKTAVINEVHKPIVRQRGYFIKGKYDQFNRHIPLAAFVQAFRDLMGQILSESDSKIQTWKTHILEAVGENGQVLIDVIPELEHIIGPQPPALELSGNAAQNRFDLLFHKFLQVFTNKEHPLVIFLDDWQWSDSASLNLLKMLMQETQGYLLILGAYRDHEVSPVHPFILTVNEIIQTGATVNTITLSPLPELDINQLVADTLNCQLSIAKSLAKLVYQKTHGNPFFATQLLKALHDENLIVFEPSKSPFKPEVSQGGWQYDIAKVQALTLTDDVVEFMALQLQKLPKDTQDILKLAACIGADFDFNTLAIVSQKPTNVTAVALWKALQEGLIIPTTKVYKFLAESEDQEVLNSAANPTYRFLHDRIQQASYSLIHDDQKQATHLQIGQLLQHNLSPTEAEEKLFDIVGHLNLGHGLITDTKERETLAQINLSAAKKARNSTAYVAARNFVETGLELLAADCWQSQYKLTLNIYVSATEVAYLNADFERMEKLSTIVLKSAKYILDKVKIYEIKINALTAQSRMLEAIAVADNALKELGVEFSSQPDEALTAKTLATISQQLEGKKIEDLVNLPVMEDPETLAAMELLGILFAPIFLGNPTILPLLGFTMVNLSLRFGNAPISTIGYAIYGMVLSAFLGEVKKGYQFGRVALILLDKFNVRKLKALTLLLFGTFLQHRQEPLRSAIPTLKDGYMSAIETGQILYAGYNIFNYFYDNFFAGVRLDDWEPEIDNYCVVLEKAKQDSPLTYLKIKKQMVYNFREIVDSPDLLKGNDYNEIVMIPKHHHDNELTALAVVYIYKLILAYLFGEYHNAEEYISQADQYLMAVGGTIYIPVFHFYAGLTYLALCSTNSKIDQQHSLDMVKIHQEKLSEWAESSPTNHQHKVDLLAAEKCRLFGDKAEAIDLYDRAITGAKENKYIQEEALANELATKFYLNWGKAKVAAGYMQDAYYGYAKWGAKAKIADLEKRYPKLLNPILQRPRATNLFKETIARGMMTSTNTSSSISEILDLATLLQSSQAISSEIELDKLINNLLKIVINNAGANKCVLLLKQDNKFNVVAILEPGNPPRILPSIPLESSQDLPISVVNNVKRTGKPLVLVDARINSRFYADTYIQNNHPKSVICIPILNQGKLMGILYLENNLTVGAFTSDRVELLKFLCSQAAISLENGRLYEESQNYNHQLKQYVEKLELSEARYRYLATATSQIIWLASPEGENLDTVHWIAYTGQTLEEVKGRGWLNALHPDDLPHTTKVWQKAVETKSLYKTEYRIRGADGIYRYFAVQGVPILAEDGSVKEWIGTCTDIDARRRAENKLREKSQQLEQTLQELQTMQLQLVQNEKMSALGNLVAGVAHEINNPVGCIKCNIPPVINYIKDLLGLIDLYQQKYPDPDEDITDEMETIELDYIREDLPKLIRAMREAVGRIQDLSVSLRTFSRADTDRPVACNIHDGIDSTLMILKHRLKANQMRPEIQVIKEYGNLPNIKCYAGQLNQVFMNILSNAIDALDESNKGRDYGEINNQILVKTELSGDGNYARIRIQDNGVGISDAVKVKIFEHLFTTKNVGKGTGLGLAIARQIVVDKHSGMLEVNSTVGEGTEFVISIPC</sequence>
<dbReference type="InterPro" id="IPR041664">
    <property type="entry name" value="AAA_16"/>
</dbReference>
<dbReference type="Gene3D" id="3.30.450.40">
    <property type="match status" value="1"/>
</dbReference>
<dbReference type="SUPFAM" id="SSF55785">
    <property type="entry name" value="PYP-like sensor domain (PAS domain)"/>
    <property type="match status" value="1"/>
</dbReference>
<keyword evidence="4" id="KW-0902">Two-component regulatory system</keyword>
<dbReference type="SUPFAM" id="SSF56112">
    <property type="entry name" value="Protein kinase-like (PK-like)"/>
    <property type="match status" value="1"/>
</dbReference>
<dbReference type="SMART" id="SM00065">
    <property type="entry name" value="GAF"/>
    <property type="match status" value="1"/>
</dbReference>
<evidence type="ECO:0000259" key="8">
    <source>
        <dbReference type="PROSITE" id="PS50109"/>
    </source>
</evidence>
<dbReference type="GeneID" id="301685251"/>
<dbReference type="Proteomes" id="UP000326169">
    <property type="component" value="Unassembled WGS sequence"/>
</dbReference>
<dbReference type="InterPro" id="IPR000700">
    <property type="entry name" value="PAS-assoc_C"/>
</dbReference>
<feature type="domain" description="Protein kinase" evidence="7">
    <location>
        <begin position="10"/>
        <end position="285"/>
    </location>
</feature>
<keyword evidence="6" id="KW-0812">Transmembrane</keyword>
<dbReference type="PANTHER" id="PTHR43642">
    <property type="entry name" value="HYBRID SIGNAL TRANSDUCTION HISTIDINE KINASE G"/>
    <property type="match status" value="1"/>
</dbReference>
<dbReference type="InterPro" id="IPR003018">
    <property type="entry name" value="GAF"/>
</dbReference>
<dbReference type="InterPro" id="IPR003594">
    <property type="entry name" value="HATPase_dom"/>
</dbReference>
<accession>A0A5M3TEC7</accession>
<dbReference type="Pfam" id="PF13191">
    <property type="entry name" value="AAA_16"/>
    <property type="match status" value="1"/>
</dbReference>
<dbReference type="InterPro" id="IPR013655">
    <property type="entry name" value="PAS_fold_3"/>
</dbReference>
<evidence type="ECO:0000313" key="11">
    <source>
        <dbReference type="Proteomes" id="UP000326169"/>
    </source>
</evidence>
<evidence type="ECO:0000259" key="7">
    <source>
        <dbReference type="PROSITE" id="PS50011"/>
    </source>
</evidence>
<comment type="catalytic activity">
    <reaction evidence="1">
        <text>ATP + protein L-histidine = ADP + protein N-phospho-L-histidine.</text>
        <dbReference type="EC" id="2.7.13.3"/>
    </reaction>
</comment>
<dbReference type="InterPro" id="IPR053159">
    <property type="entry name" value="Hybrid_Histidine_Kinase"/>
</dbReference>
<comment type="caution">
    <text evidence="10">The sequence shown here is derived from an EMBL/GenBank/DDBJ whole genome shotgun (WGS) entry which is preliminary data.</text>
</comment>